<name>A0A066XTS7_COLSU</name>
<protein>
    <submittedName>
        <fullName evidence="2">Uncharacterized protein</fullName>
    </submittedName>
</protein>
<dbReference type="Proteomes" id="UP000027238">
    <property type="component" value="Unassembled WGS sequence"/>
</dbReference>
<feature type="compositionally biased region" description="Basic and acidic residues" evidence="1">
    <location>
        <begin position="100"/>
        <end position="129"/>
    </location>
</feature>
<proteinExistence type="predicted"/>
<feature type="region of interest" description="Disordered" evidence="1">
    <location>
        <begin position="100"/>
        <end position="137"/>
    </location>
</feature>
<keyword evidence="3" id="KW-1185">Reference proteome</keyword>
<dbReference type="HOGENOM" id="CLU_1865000_0_0_1"/>
<evidence type="ECO:0000313" key="3">
    <source>
        <dbReference type="Proteomes" id="UP000027238"/>
    </source>
</evidence>
<dbReference type="AlphaFoldDB" id="A0A066XTS7"/>
<reference evidence="3" key="1">
    <citation type="journal article" date="2014" name="Genome Announc.">
        <title>Draft genome sequence of Colletotrichum sublineola, a destructive pathogen of cultivated sorghum.</title>
        <authorList>
            <person name="Baroncelli R."/>
            <person name="Sanz-Martin J.M."/>
            <person name="Rech G.E."/>
            <person name="Sukno S.A."/>
            <person name="Thon M.R."/>
        </authorList>
    </citation>
    <scope>NUCLEOTIDE SEQUENCE [LARGE SCALE GENOMIC DNA]</scope>
    <source>
        <strain evidence="3">TX430BB</strain>
    </source>
</reference>
<dbReference type="EMBL" id="JMSE01000252">
    <property type="protein sequence ID" value="KDN71104.1"/>
    <property type="molecule type" value="Genomic_DNA"/>
</dbReference>
<sequence length="137" mass="14880">MSQQQPTNPTAAETASKAWFPVTFIKDCVVFKGDGSPITASGNSFGSKVSKIKARLGSFKFVDTTFFNGLWIDIPLGIDSENRGFDKVIIKVNLKTGEKVAKAGEAKEAKKEPKEELKEEPKEAPKEELQAETGSDA</sequence>
<accession>A0A066XTS7</accession>
<evidence type="ECO:0000313" key="2">
    <source>
        <dbReference type="EMBL" id="KDN71104.1"/>
    </source>
</evidence>
<dbReference type="OrthoDB" id="6513042at2759"/>
<evidence type="ECO:0000256" key="1">
    <source>
        <dbReference type="SAM" id="MobiDB-lite"/>
    </source>
</evidence>
<gene>
    <name evidence="2" type="ORF">CSUB01_07194</name>
</gene>
<comment type="caution">
    <text evidence="2">The sequence shown here is derived from an EMBL/GenBank/DDBJ whole genome shotgun (WGS) entry which is preliminary data.</text>
</comment>
<organism evidence="2 3">
    <name type="scientific">Colletotrichum sublineola</name>
    <name type="common">Sorghum anthracnose fungus</name>
    <dbReference type="NCBI Taxonomy" id="1173701"/>
    <lineage>
        <taxon>Eukaryota</taxon>
        <taxon>Fungi</taxon>
        <taxon>Dikarya</taxon>
        <taxon>Ascomycota</taxon>
        <taxon>Pezizomycotina</taxon>
        <taxon>Sordariomycetes</taxon>
        <taxon>Hypocreomycetidae</taxon>
        <taxon>Glomerellales</taxon>
        <taxon>Glomerellaceae</taxon>
        <taxon>Colletotrichum</taxon>
        <taxon>Colletotrichum graminicola species complex</taxon>
    </lineage>
</organism>